<keyword evidence="1" id="KW-0472">Membrane</keyword>
<dbReference type="Pfam" id="PF14344">
    <property type="entry name" value="DUF4397"/>
    <property type="match status" value="1"/>
</dbReference>
<feature type="chain" id="PRO_5011726666" description="DUF4397 domain-containing protein" evidence="2">
    <location>
        <begin position="24"/>
        <end position="266"/>
    </location>
</feature>
<dbReference type="InterPro" id="IPR025510">
    <property type="entry name" value="DUF4397"/>
</dbReference>
<name>A0A1H9QBR6_9PSEU</name>
<evidence type="ECO:0000256" key="1">
    <source>
        <dbReference type="SAM" id="Phobius"/>
    </source>
</evidence>
<evidence type="ECO:0000313" key="4">
    <source>
        <dbReference type="EMBL" id="SER57842.1"/>
    </source>
</evidence>
<organism evidence="4 5">
    <name type="scientific">Actinokineospora terrae</name>
    <dbReference type="NCBI Taxonomy" id="155974"/>
    <lineage>
        <taxon>Bacteria</taxon>
        <taxon>Bacillati</taxon>
        <taxon>Actinomycetota</taxon>
        <taxon>Actinomycetes</taxon>
        <taxon>Pseudonocardiales</taxon>
        <taxon>Pseudonocardiaceae</taxon>
        <taxon>Actinokineospora</taxon>
    </lineage>
</organism>
<accession>A0A1H9QBR6</accession>
<protein>
    <recommendedName>
        <fullName evidence="3">DUF4397 domain-containing protein</fullName>
    </recommendedName>
</protein>
<evidence type="ECO:0000256" key="2">
    <source>
        <dbReference type="SAM" id="SignalP"/>
    </source>
</evidence>
<dbReference type="Proteomes" id="UP000199051">
    <property type="component" value="Unassembled WGS sequence"/>
</dbReference>
<keyword evidence="1" id="KW-1133">Transmembrane helix</keyword>
<proteinExistence type="predicted"/>
<keyword evidence="1" id="KW-0812">Transmembrane</keyword>
<keyword evidence="5" id="KW-1185">Reference proteome</keyword>
<dbReference type="AlphaFoldDB" id="A0A1H9QBR6"/>
<dbReference type="EMBL" id="FOGI01000004">
    <property type="protein sequence ID" value="SER57842.1"/>
    <property type="molecule type" value="Genomic_DNA"/>
</dbReference>
<feature type="domain" description="DUF4397" evidence="3">
    <location>
        <begin position="28"/>
        <end position="149"/>
    </location>
</feature>
<feature type="signal peptide" evidence="2">
    <location>
        <begin position="1"/>
        <end position="23"/>
    </location>
</feature>
<reference evidence="5" key="1">
    <citation type="submission" date="2016-10" db="EMBL/GenBank/DDBJ databases">
        <authorList>
            <person name="Varghese N."/>
            <person name="Submissions S."/>
        </authorList>
    </citation>
    <scope>NUCLEOTIDE SEQUENCE [LARGE SCALE GENOMIC DNA]</scope>
    <source>
        <strain evidence="5">DSM 44260</strain>
    </source>
</reference>
<dbReference type="RefSeq" id="WP_092776573.1">
    <property type="nucleotide sequence ID" value="NZ_FOGI01000004.1"/>
</dbReference>
<feature type="transmembrane region" description="Helical" evidence="1">
    <location>
        <begin position="241"/>
        <end position="262"/>
    </location>
</feature>
<dbReference type="STRING" id="155974.SAMN04487818_104173"/>
<gene>
    <name evidence="4" type="ORF">SAMN04487818_104173</name>
</gene>
<evidence type="ECO:0000313" key="5">
    <source>
        <dbReference type="Proteomes" id="UP000199051"/>
    </source>
</evidence>
<evidence type="ECO:0000259" key="3">
    <source>
        <dbReference type="Pfam" id="PF14344"/>
    </source>
</evidence>
<keyword evidence="2" id="KW-0732">Signal</keyword>
<sequence>MRPTLILLVAAILTALGVTPAHAASGTYLRLAHLSPDTPNVDVTVTNFARPDWSVKLDGVGYGAVSGYQRVEPGTYTIAMRAAGADPKSPPVISATLQATEGRAYTVAGLGKFTSLALKVLDDDITLPPSGQARMRVVNAAPKTGELDIDRAGVPVIERAVFGQATNYTLVPAGASVLKVVPRDATPTDLPVNLDPGGVYTVLVLEKNGTLTTEVTADAKGAEVVPTGGVETGEGGTSPTVLLTLGLLVVAGAAGALFTMMVRRRG</sequence>